<dbReference type="GO" id="GO:0005198">
    <property type="term" value="F:structural molecule activity"/>
    <property type="evidence" value="ECO:0007669"/>
    <property type="project" value="UniProtKB-UniRule"/>
</dbReference>
<evidence type="ECO:0000256" key="4">
    <source>
        <dbReference type="RuleBase" id="RU362073"/>
    </source>
</evidence>
<dbReference type="AlphaFoldDB" id="A0A0U9HCB3"/>
<dbReference type="SUPFAM" id="SSF64518">
    <property type="entry name" value="Phase 1 flagellin"/>
    <property type="match status" value="1"/>
</dbReference>
<dbReference type="PRINTS" id="PR00207">
    <property type="entry name" value="FLAGELLIN"/>
</dbReference>
<dbReference type="InterPro" id="IPR001029">
    <property type="entry name" value="Flagellin_N"/>
</dbReference>
<gene>
    <name evidence="7" type="ORF">TSYNT_5176</name>
</gene>
<dbReference type="EMBL" id="DF976999">
    <property type="protein sequence ID" value="GAQ24350.1"/>
    <property type="molecule type" value="Genomic_DNA"/>
</dbReference>
<evidence type="ECO:0000313" key="8">
    <source>
        <dbReference type="Proteomes" id="UP000062160"/>
    </source>
</evidence>
<evidence type="ECO:0000259" key="5">
    <source>
        <dbReference type="Pfam" id="PF00669"/>
    </source>
</evidence>
<keyword evidence="7" id="KW-0966">Cell projection</keyword>
<dbReference type="InterPro" id="IPR001492">
    <property type="entry name" value="Flagellin"/>
</dbReference>
<reference evidence="7" key="1">
    <citation type="journal article" date="2016" name="Genome Announc.">
        <title>Draft Genome Sequence of the Syntrophic Lactate-Degrading Bacterium Tepidanaerobacter syntrophicus JLT.</title>
        <authorList>
            <person name="Matsuura N."/>
            <person name="Ohashi A."/>
            <person name="Tourlousse D.M."/>
            <person name="Sekiguchi Y."/>
        </authorList>
    </citation>
    <scope>NUCLEOTIDE SEQUENCE [LARGE SCALE GENOMIC DNA]</scope>
    <source>
        <strain evidence="7">JL</strain>
    </source>
</reference>
<comment type="subcellular location">
    <subcellularLocation>
        <location evidence="4">Secreted</location>
    </subcellularLocation>
    <subcellularLocation>
        <location evidence="4">Bacterial flagellum</location>
    </subcellularLocation>
</comment>
<evidence type="ECO:0000313" key="7">
    <source>
        <dbReference type="EMBL" id="GAQ24350.1"/>
    </source>
</evidence>
<keyword evidence="4" id="KW-0964">Secreted</keyword>
<evidence type="ECO:0000259" key="6">
    <source>
        <dbReference type="Pfam" id="PF00700"/>
    </source>
</evidence>
<evidence type="ECO:0000256" key="1">
    <source>
        <dbReference type="ARBA" id="ARBA00005709"/>
    </source>
</evidence>
<dbReference type="PANTHER" id="PTHR42792:SF2">
    <property type="entry name" value="FLAGELLIN"/>
    <property type="match status" value="1"/>
</dbReference>
<keyword evidence="8" id="KW-1185">Reference proteome</keyword>
<dbReference type="OrthoDB" id="9796789at2"/>
<dbReference type="GO" id="GO:0009288">
    <property type="term" value="C:bacterial-type flagellum"/>
    <property type="evidence" value="ECO:0007669"/>
    <property type="project" value="UniProtKB-SubCell"/>
</dbReference>
<dbReference type="Proteomes" id="UP000062160">
    <property type="component" value="Unassembled WGS sequence"/>
</dbReference>
<dbReference type="PANTHER" id="PTHR42792">
    <property type="entry name" value="FLAGELLIN"/>
    <property type="match status" value="1"/>
</dbReference>
<feature type="domain" description="Flagellin N-terminal" evidence="5">
    <location>
        <begin position="3"/>
        <end position="138"/>
    </location>
</feature>
<keyword evidence="7" id="KW-0282">Flagellum</keyword>
<comment type="similarity">
    <text evidence="1 4">Belongs to the bacterial flagellin family.</text>
</comment>
<dbReference type="Gene3D" id="6.10.10.10">
    <property type="entry name" value="Flagellar export chaperone, C-terminal domain"/>
    <property type="match status" value="1"/>
</dbReference>
<comment type="function">
    <text evidence="4">Flagellin is the subunit protein which polymerizes to form the filaments of bacterial flagella.</text>
</comment>
<proteinExistence type="inferred from homology"/>
<evidence type="ECO:0000256" key="3">
    <source>
        <dbReference type="ARBA" id="ARBA00023143"/>
    </source>
</evidence>
<dbReference type="Gene3D" id="1.20.1330.10">
    <property type="entry name" value="f41 fragment of flagellin, N-terminal domain"/>
    <property type="match status" value="1"/>
</dbReference>
<evidence type="ECO:0000256" key="2">
    <source>
        <dbReference type="ARBA" id="ARBA00020110"/>
    </source>
</evidence>
<feature type="domain" description="Flagellin C-terminal" evidence="6">
    <location>
        <begin position="416"/>
        <end position="501"/>
    </location>
</feature>
<dbReference type="STRING" id="224999.GCA_001485475_00332"/>
<name>A0A0U9HCB3_9FIRM</name>
<dbReference type="Pfam" id="PF00669">
    <property type="entry name" value="Flagellin_N"/>
    <property type="match status" value="1"/>
</dbReference>
<dbReference type="Pfam" id="PF00700">
    <property type="entry name" value="Flagellin_C"/>
    <property type="match status" value="1"/>
</dbReference>
<dbReference type="InterPro" id="IPR046358">
    <property type="entry name" value="Flagellin_C"/>
</dbReference>
<dbReference type="InterPro" id="IPR042187">
    <property type="entry name" value="Flagellin_C_sub2"/>
</dbReference>
<keyword evidence="3 4" id="KW-0975">Bacterial flagellum</keyword>
<dbReference type="Gene3D" id="2.30.220.10">
    <property type="entry name" value="f41 fragment of flagellin, C-terminal domain"/>
    <property type="match status" value="1"/>
</dbReference>
<keyword evidence="7" id="KW-0969">Cilium</keyword>
<accession>A0A0U9HCB3</accession>
<protein>
    <recommendedName>
        <fullName evidence="2 4">Flagellin</fullName>
    </recommendedName>
</protein>
<dbReference type="RefSeq" id="WP_059031425.1">
    <property type="nucleotide sequence ID" value="NZ_DF976999.1"/>
</dbReference>
<dbReference type="GO" id="GO:0005576">
    <property type="term" value="C:extracellular region"/>
    <property type="evidence" value="ECO:0007669"/>
    <property type="project" value="UniProtKB-SubCell"/>
</dbReference>
<organism evidence="7">
    <name type="scientific">Tepidanaerobacter syntrophicus</name>
    <dbReference type="NCBI Taxonomy" id="224999"/>
    <lineage>
        <taxon>Bacteria</taxon>
        <taxon>Bacillati</taxon>
        <taxon>Bacillota</taxon>
        <taxon>Clostridia</taxon>
        <taxon>Thermosediminibacterales</taxon>
        <taxon>Tepidanaerobacteraceae</taxon>
        <taxon>Tepidanaerobacter</taxon>
    </lineage>
</organism>
<dbReference type="Gene3D" id="2.170.280.10">
    <property type="entry name" value="f41 fragment of flagellin, middle domain"/>
    <property type="match status" value="1"/>
</dbReference>
<sequence>MRINNNIMALNTHRQLSINNSNMQKSLEKLSSGYRINRAGDDAAGLAISEKMRAQIRGLNMASKNAQDGISLIQTAEGGLNETHSILQKMRELAVQSSSDTNIEVDRGEIQKEVDQLAAEITRISNNTEFNTQKLLNGGIKDIKFHIGANEGQNISLGINAMDAYSLGVARDSVEASIASGATNISSVKLGDTLGTGIVNGAAIEISATDNTGTEATGTLSTTGANGTITASAGSVGTALNGVKIVFGDDSDAALAAAWDDTTKTVTITGDWDNSATAAPADLSAIETAIQGANTSLSSISLSLDGTFTASGLVNAGTIELAGGADANPDETIVTFSDGTNTETVVVADSAKSVAGTGAFEGLTFETSDVTAAAGTINITTVEAAAADVSDPNNIIEAVAPKGIDVSTQAAADKAITVINKAIETVSAERSKLGAMQNRLEHTINNLDASAENLQAAESRIRDVDMAKEMMEFTKQNILTQAATAMLAQANAAPQTVLKLLG</sequence>